<dbReference type="Proteomes" id="UP000264753">
    <property type="component" value="Unassembled WGS sequence"/>
</dbReference>
<dbReference type="PANTHER" id="PTHR33336">
    <property type="entry name" value="QUINOL MONOOXYGENASE YGIN-RELATED"/>
    <property type="match status" value="1"/>
</dbReference>
<accession>A0A358HPC4</accession>
<dbReference type="PANTHER" id="PTHR33336:SF15">
    <property type="entry name" value="ABM DOMAIN-CONTAINING PROTEIN"/>
    <property type="match status" value="1"/>
</dbReference>
<dbReference type="Pfam" id="PF03992">
    <property type="entry name" value="ABM"/>
    <property type="match status" value="1"/>
</dbReference>
<evidence type="ECO:0000313" key="2">
    <source>
        <dbReference type="EMBL" id="HBU97039.1"/>
    </source>
</evidence>
<dbReference type="Gene3D" id="3.30.70.100">
    <property type="match status" value="1"/>
</dbReference>
<dbReference type="SUPFAM" id="SSF54909">
    <property type="entry name" value="Dimeric alpha+beta barrel"/>
    <property type="match status" value="1"/>
</dbReference>
<keyword evidence="2" id="KW-0560">Oxidoreductase</keyword>
<dbReference type="AlphaFoldDB" id="A0A358HPC4"/>
<dbReference type="PROSITE" id="PS51725">
    <property type="entry name" value="ABM"/>
    <property type="match status" value="1"/>
</dbReference>
<protein>
    <submittedName>
        <fullName evidence="2">Antibiotic biosynthesis monooxygenase</fullName>
    </submittedName>
</protein>
<evidence type="ECO:0000313" key="5">
    <source>
        <dbReference type="Proteomes" id="UP000264753"/>
    </source>
</evidence>
<dbReference type="EMBL" id="DPOP01000059">
    <property type="protein sequence ID" value="HCW66789.1"/>
    <property type="molecule type" value="Genomic_DNA"/>
</dbReference>
<evidence type="ECO:0000313" key="4">
    <source>
        <dbReference type="Proteomes" id="UP000264179"/>
    </source>
</evidence>
<comment type="caution">
    <text evidence="2">The sequence shown here is derived from an EMBL/GenBank/DDBJ whole genome shotgun (WGS) entry which is preliminary data.</text>
</comment>
<gene>
    <name evidence="2" type="ORF">DEF21_03920</name>
    <name evidence="3" type="ORF">DHR80_06150</name>
</gene>
<dbReference type="EMBL" id="DOOG01000034">
    <property type="protein sequence ID" value="HBU97039.1"/>
    <property type="molecule type" value="Genomic_DNA"/>
</dbReference>
<proteinExistence type="predicted"/>
<reference evidence="4 5" key="1">
    <citation type="journal article" date="2018" name="Nat. Biotechnol.">
        <title>A standardized bacterial taxonomy based on genome phylogeny substantially revises the tree of life.</title>
        <authorList>
            <person name="Parks D.H."/>
            <person name="Chuvochina M."/>
            <person name="Waite D.W."/>
            <person name="Rinke C."/>
            <person name="Skarshewski A."/>
            <person name="Chaumeil P.A."/>
            <person name="Hugenholtz P."/>
        </authorList>
    </citation>
    <scope>NUCLEOTIDE SEQUENCE [LARGE SCALE GENOMIC DNA]</scope>
    <source>
        <strain evidence="2">UBA8707</strain>
        <strain evidence="3">UBA9881</strain>
    </source>
</reference>
<evidence type="ECO:0000313" key="3">
    <source>
        <dbReference type="EMBL" id="HCW66789.1"/>
    </source>
</evidence>
<dbReference type="InterPro" id="IPR011008">
    <property type="entry name" value="Dimeric_a/b-barrel"/>
</dbReference>
<evidence type="ECO:0000259" key="1">
    <source>
        <dbReference type="PROSITE" id="PS51725"/>
    </source>
</evidence>
<organism evidence="2 5">
    <name type="scientific">Thalassospira lucentensis</name>
    <dbReference type="NCBI Taxonomy" id="168935"/>
    <lineage>
        <taxon>Bacteria</taxon>
        <taxon>Pseudomonadati</taxon>
        <taxon>Pseudomonadota</taxon>
        <taxon>Alphaproteobacteria</taxon>
        <taxon>Rhodospirillales</taxon>
        <taxon>Thalassospiraceae</taxon>
        <taxon>Thalassospira</taxon>
    </lineage>
</organism>
<dbReference type="InterPro" id="IPR050744">
    <property type="entry name" value="AI-2_Isomerase_LsrG"/>
</dbReference>
<dbReference type="GO" id="GO:0004497">
    <property type="term" value="F:monooxygenase activity"/>
    <property type="evidence" value="ECO:0007669"/>
    <property type="project" value="UniProtKB-KW"/>
</dbReference>
<keyword evidence="2" id="KW-0503">Monooxygenase</keyword>
<dbReference type="InterPro" id="IPR007138">
    <property type="entry name" value="ABM_dom"/>
</dbReference>
<dbReference type="RefSeq" id="WP_276651535.1">
    <property type="nucleotide sequence ID" value="NZ_DOOG01000034.1"/>
</dbReference>
<dbReference type="Proteomes" id="UP000264179">
    <property type="component" value="Unassembled WGS sequence"/>
</dbReference>
<sequence>MSIYKDPVAVNLNDGFVVAINIVAKDGEAEAVADILESLIEPTMAEEGVKFFMPYRSPADPNAFFIYELYVDEAGWDAHNKSVHFENAVGELVEKVASRERVPFLPFVS</sequence>
<name>A0A358HPC4_9PROT</name>
<feature type="domain" description="ABM" evidence="1">
    <location>
        <begin position="16"/>
        <end position="104"/>
    </location>
</feature>